<dbReference type="PANTHER" id="PTHR11649">
    <property type="entry name" value="MSS1/TRME-RELATED GTP-BINDING PROTEIN"/>
    <property type="match status" value="1"/>
</dbReference>
<dbReference type="SUPFAM" id="SSF52540">
    <property type="entry name" value="P-loop containing nucleoside triphosphate hydrolases"/>
    <property type="match status" value="1"/>
</dbReference>
<accession>A0A7Z7HQL1</accession>
<dbReference type="Pfam" id="PF01926">
    <property type="entry name" value="MMR_HSR1"/>
    <property type="match status" value="1"/>
</dbReference>
<feature type="region of interest" description="Disordered" evidence="11">
    <location>
        <begin position="201"/>
        <end position="252"/>
    </location>
</feature>
<dbReference type="EMBL" id="LT837803">
    <property type="protein sequence ID" value="SMB24973.1"/>
    <property type="molecule type" value="Genomic_DNA"/>
</dbReference>
<keyword evidence="6" id="KW-0460">Magnesium</keyword>
<keyword evidence="8 10" id="KW-0717">Septation</keyword>
<proteinExistence type="inferred from homology"/>
<keyword evidence="14" id="KW-1185">Reference proteome</keyword>
<evidence type="ECO:0000256" key="1">
    <source>
        <dbReference type="ARBA" id="ARBA00001946"/>
    </source>
</evidence>
<dbReference type="GO" id="GO:0000917">
    <property type="term" value="P:division septum assembly"/>
    <property type="evidence" value="ECO:0007669"/>
    <property type="project" value="UniProtKB-KW"/>
</dbReference>
<keyword evidence="5 10" id="KW-0547">Nucleotide-binding</keyword>
<comment type="function">
    <text evidence="10">Necessary for normal cell division and for the maintenance of normal septation.</text>
</comment>
<comment type="similarity">
    <text evidence="2 10">Belongs to the TRAFAC class TrmE-Era-EngA-EngB-Septin-like GTPase superfamily. EngB GTPase family.</text>
</comment>
<dbReference type="InterPro" id="IPR019987">
    <property type="entry name" value="GTP-bd_ribosome_bio_YsxC"/>
</dbReference>
<dbReference type="GO" id="GO:0005525">
    <property type="term" value="F:GTP binding"/>
    <property type="evidence" value="ECO:0007669"/>
    <property type="project" value="UniProtKB-UniRule"/>
</dbReference>
<dbReference type="InterPro" id="IPR006073">
    <property type="entry name" value="GTP-bd"/>
</dbReference>
<keyword evidence="9 10" id="KW-0131">Cell cycle</keyword>
<name>A0A7Z7HQL1_9PROT</name>
<dbReference type="Gene3D" id="3.40.50.300">
    <property type="entry name" value="P-loop containing nucleotide triphosphate hydrolases"/>
    <property type="match status" value="1"/>
</dbReference>
<dbReference type="PROSITE" id="PS51706">
    <property type="entry name" value="G_ENGB"/>
    <property type="match status" value="1"/>
</dbReference>
<evidence type="ECO:0000313" key="14">
    <source>
        <dbReference type="Proteomes" id="UP000242886"/>
    </source>
</evidence>
<feature type="domain" description="EngB-type G" evidence="12">
    <location>
        <begin position="28"/>
        <end position="202"/>
    </location>
</feature>
<keyword evidence="4" id="KW-0479">Metal-binding</keyword>
<dbReference type="HAMAP" id="MF_00321">
    <property type="entry name" value="GTPase_EngB"/>
    <property type="match status" value="1"/>
</dbReference>
<protein>
    <recommendedName>
        <fullName evidence="10">Probable GTP-binding protein EngB</fullName>
    </recommendedName>
</protein>
<dbReference type="NCBIfam" id="TIGR03598">
    <property type="entry name" value="GTPase_YsxC"/>
    <property type="match status" value="1"/>
</dbReference>
<dbReference type="PANTHER" id="PTHR11649:SF13">
    <property type="entry name" value="ENGB-TYPE G DOMAIN-CONTAINING PROTEIN"/>
    <property type="match status" value="1"/>
</dbReference>
<evidence type="ECO:0000256" key="10">
    <source>
        <dbReference type="HAMAP-Rule" id="MF_00321"/>
    </source>
</evidence>
<evidence type="ECO:0000256" key="4">
    <source>
        <dbReference type="ARBA" id="ARBA00022723"/>
    </source>
</evidence>
<evidence type="ECO:0000256" key="7">
    <source>
        <dbReference type="ARBA" id="ARBA00023134"/>
    </source>
</evidence>
<evidence type="ECO:0000256" key="5">
    <source>
        <dbReference type="ARBA" id="ARBA00022741"/>
    </source>
</evidence>
<dbReference type="RefSeq" id="WP_154716393.1">
    <property type="nucleotide sequence ID" value="NZ_LT837803.1"/>
</dbReference>
<evidence type="ECO:0000256" key="2">
    <source>
        <dbReference type="ARBA" id="ARBA00009638"/>
    </source>
</evidence>
<comment type="cofactor">
    <cofactor evidence="1">
        <name>Mg(2+)</name>
        <dbReference type="ChEBI" id="CHEBI:18420"/>
    </cofactor>
</comment>
<dbReference type="GO" id="GO:0005829">
    <property type="term" value="C:cytosol"/>
    <property type="evidence" value="ECO:0007669"/>
    <property type="project" value="TreeGrafter"/>
</dbReference>
<evidence type="ECO:0000256" key="8">
    <source>
        <dbReference type="ARBA" id="ARBA00023210"/>
    </source>
</evidence>
<feature type="compositionally biased region" description="Low complexity" evidence="11">
    <location>
        <begin position="219"/>
        <end position="230"/>
    </location>
</feature>
<dbReference type="FunFam" id="3.40.50.300:FF:000098">
    <property type="entry name" value="Probable GTP-binding protein EngB"/>
    <property type="match status" value="1"/>
</dbReference>
<evidence type="ECO:0000256" key="6">
    <source>
        <dbReference type="ARBA" id="ARBA00022842"/>
    </source>
</evidence>
<dbReference type="InterPro" id="IPR027417">
    <property type="entry name" value="P-loop_NTPase"/>
</dbReference>
<evidence type="ECO:0000259" key="12">
    <source>
        <dbReference type="PROSITE" id="PS51706"/>
    </source>
</evidence>
<dbReference type="AlphaFoldDB" id="A0A7Z7HQL1"/>
<keyword evidence="7 10" id="KW-0342">GTP-binding</keyword>
<evidence type="ECO:0000256" key="9">
    <source>
        <dbReference type="ARBA" id="ARBA00023306"/>
    </source>
</evidence>
<evidence type="ECO:0000256" key="11">
    <source>
        <dbReference type="SAM" id="MobiDB-lite"/>
    </source>
</evidence>
<organism evidence="13 14">
    <name type="scientific">Sterolibacterium denitrificans</name>
    <dbReference type="NCBI Taxonomy" id="157592"/>
    <lineage>
        <taxon>Bacteria</taxon>
        <taxon>Pseudomonadati</taxon>
        <taxon>Pseudomonadota</taxon>
        <taxon>Betaproteobacteria</taxon>
        <taxon>Nitrosomonadales</taxon>
        <taxon>Sterolibacteriaceae</taxon>
        <taxon>Sterolibacterium</taxon>
    </lineage>
</organism>
<keyword evidence="3 10" id="KW-0132">Cell division</keyword>
<dbReference type="InterPro" id="IPR030393">
    <property type="entry name" value="G_ENGB_dom"/>
</dbReference>
<dbReference type="GO" id="GO:0046872">
    <property type="term" value="F:metal ion binding"/>
    <property type="evidence" value="ECO:0007669"/>
    <property type="project" value="UniProtKB-KW"/>
</dbReference>
<reference evidence="13" key="1">
    <citation type="submission" date="2017-03" db="EMBL/GenBank/DDBJ databases">
        <authorList>
            <consortium name="AG Boll"/>
        </authorList>
    </citation>
    <scope>NUCLEOTIDE SEQUENCE [LARGE SCALE GENOMIC DNA]</scope>
    <source>
        <strain evidence="13">Chol</strain>
    </source>
</reference>
<evidence type="ECO:0000256" key="3">
    <source>
        <dbReference type="ARBA" id="ARBA00022618"/>
    </source>
</evidence>
<dbReference type="Proteomes" id="UP000242886">
    <property type="component" value="Chromosome SDENCHOL"/>
</dbReference>
<sequence length="252" mass="27203">MPSSNLFRHAVFETSVAKPCGLPPALADAPEIAFVGRSNAGKSSALNTLAGHTRLAFVSKTPGRTQLINFFRLPNGVRLVDLPGYGYAAVPEAIRRSWAGLLEHYLKKRENLIGLVMIMDARRPLTELDLQMIDWFAPTANPIHILLSKADKLTRQESAKTLREVRAALEIYGGQISVQLFSSLKKTGIEEAETVVGAWLEDGFGNPDRQDPPADEGAMDAAAAAPVAFAGESSGGKRNGSRSKGKNREPLI</sequence>
<gene>
    <name evidence="10 13" type="primary">engB</name>
    <name evidence="13" type="ORF">SDENCHOL_11177</name>
</gene>
<dbReference type="CDD" id="cd01876">
    <property type="entry name" value="YihA_EngB"/>
    <property type="match status" value="1"/>
</dbReference>
<evidence type="ECO:0000313" key="13">
    <source>
        <dbReference type="EMBL" id="SMB24973.1"/>
    </source>
</evidence>